<evidence type="ECO:0000256" key="3">
    <source>
        <dbReference type="ARBA" id="ARBA00022516"/>
    </source>
</evidence>
<comment type="caution">
    <text evidence="15">The sequence shown here is derived from an EMBL/GenBank/DDBJ whole genome shotgun (WGS) entry which is preliminary data.</text>
</comment>
<dbReference type="GO" id="GO:0008444">
    <property type="term" value="F:CDP-diacylglycerol-glycerol-3-phosphate 3-phosphatidyltransferase activity"/>
    <property type="evidence" value="ECO:0007669"/>
    <property type="project" value="UniProtKB-EC"/>
</dbReference>
<sequence length="310" mass="34999">MHKNKTSNYKPLKVTKFGVANWLTVLRLLLMIPFIALMTAICTLMIKNGGIIYYDKLTLSGVNNSKLTISIMYWLNVIIFIAAMITDFVDGHYARKTNTVSAFGKVFDPIADKVATTLMMIFLAITQYTFLPIVVLFIIRDILVDGSRTYAIKKNIEVAANWWGKIKTIIVSFALIAVAFAGPWLANPTLSTKHSSTELLTYLNLPLIIGLLLAWISGVIYMSKYLKGITKDLQEKQKAKQELAKQAENKENVTKTLAEEKEKEVLTYEAEKQEAQQEENLEASREEIQNIGSPTNDDLVDEDDEPFFDK</sequence>
<dbReference type="EMBL" id="VHHP01000003">
    <property type="protein sequence ID" value="TPR54117.1"/>
    <property type="molecule type" value="Genomic_DNA"/>
</dbReference>
<proteinExistence type="inferred from homology"/>
<feature type="compositionally biased region" description="Acidic residues" evidence="13">
    <location>
        <begin position="298"/>
        <end position="310"/>
    </location>
</feature>
<gene>
    <name evidence="15" type="primary">pgsA</name>
    <name evidence="15" type="ORF">FJR74_01330</name>
</gene>
<evidence type="ECO:0000256" key="11">
    <source>
        <dbReference type="NCBIfam" id="TIGR00560"/>
    </source>
</evidence>
<dbReference type="CDD" id="cd22265">
    <property type="entry name" value="UDM1_RNF168"/>
    <property type="match status" value="1"/>
</dbReference>
<evidence type="ECO:0000256" key="14">
    <source>
        <dbReference type="SAM" id="Phobius"/>
    </source>
</evidence>
<keyword evidence="10" id="KW-1208">Phospholipid metabolism</keyword>
<comment type="subcellular location">
    <subcellularLocation>
        <location evidence="1">Membrane</location>
        <topology evidence="1">Multi-pass membrane protein</topology>
    </subcellularLocation>
</comment>
<dbReference type="PANTHER" id="PTHR14269:SF62">
    <property type="entry name" value="CDP-DIACYLGLYCEROL--GLYCEROL-3-PHOSPHATE 3-PHOSPHATIDYLTRANSFERASE 1, CHLOROPLASTIC"/>
    <property type="match status" value="1"/>
</dbReference>
<evidence type="ECO:0000256" key="4">
    <source>
        <dbReference type="ARBA" id="ARBA00022679"/>
    </source>
</evidence>
<feature type="transmembrane region" description="Helical" evidence="14">
    <location>
        <begin position="160"/>
        <end position="182"/>
    </location>
</feature>
<dbReference type="InterPro" id="IPR043130">
    <property type="entry name" value="CDP-OH_PTrfase_TM_dom"/>
</dbReference>
<feature type="region of interest" description="Disordered" evidence="13">
    <location>
        <begin position="268"/>
        <end position="310"/>
    </location>
</feature>
<keyword evidence="4 12" id="KW-0808">Transferase</keyword>
<evidence type="ECO:0000256" key="6">
    <source>
        <dbReference type="ARBA" id="ARBA00022989"/>
    </source>
</evidence>
<evidence type="ECO:0000256" key="8">
    <source>
        <dbReference type="ARBA" id="ARBA00023136"/>
    </source>
</evidence>
<feature type="transmembrane region" description="Helical" evidence="14">
    <location>
        <begin position="67"/>
        <end position="85"/>
    </location>
</feature>
<feature type="transmembrane region" description="Helical" evidence="14">
    <location>
        <begin position="202"/>
        <end position="222"/>
    </location>
</feature>
<dbReference type="InterPro" id="IPR048254">
    <property type="entry name" value="CDP_ALCOHOL_P_TRANSF_CS"/>
</dbReference>
<dbReference type="PROSITE" id="PS00379">
    <property type="entry name" value="CDP_ALCOHOL_P_TRANSF"/>
    <property type="match status" value="1"/>
</dbReference>
<keyword evidence="5 14" id="KW-0812">Transmembrane</keyword>
<evidence type="ECO:0000313" key="15">
    <source>
        <dbReference type="EMBL" id="TPR54117.1"/>
    </source>
</evidence>
<keyword evidence="8 14" id="KW-0472">Membrane</keyword>
<evidence type="ECO:0000256" key="7">
    <source>
        <dbReference type="ARBA" id="ARBA00023098"/>
    </source>
</evidence>
<keyword evidence="16" id="KW-1185">Reference proteome</keyword>
<dbReference type="NCBIfam" id="TIGR00560">
    <property type="entry name" value="pgsA"/>
    <property type="match status" value="1"/>
</dbReference>
<name>A0ABY2Z055_9BACT</name>
<keyword evidence="3" id="KW-0444">Lipid biosynthesis</keyword>
<dbReference type="InterPro" id="IPR000462">
    <property type="entry name" value="CDP-OH_P_trans"/>
</dbReference>
<evidence type="ECO:0000313" key="16">
    <source>
        <dbReference type="Proteomes" id="UP000316851"/>
    </source>
</evidence>
<evidence type="ECO:0000256" key="12">
    <source>
        <dbReference type="RuleBase" id="RU003750"/>
    </source>
</evidence>
<evidence type="ECO:0000256" key="9">
    <source>
        <dbReference type="ARBA" id="ARBA00023209"/>
    </source>
</evidence>
<dbReference type="EC" id="2.7.8.5" evidence="11"/>
<evidence type="ECO:0000256" key="5">
    <source>
        <dbReference type="ARBA" id="ARBA00022692"/>
    </source>
</evidence>
<feature type="transmembrane region" description="Helical" evidence="14">
    <location>
        <begin position="20"/>
        <end position="46"/>
    </location>
</feature>
<evidence type="ECO:0000256" key="1">
    <source>
        <dbReference type="ARBA" id="ARBA00004141"/>
    </source>
</evidence>
<dbReference type="Gene3D" id="1.20.120.1760">
    <property type="match status" value="1"/>
</dbReference>
<organism evidence="15 16">
    <name type="scientific">Metamycoplasma neophronis</name>
    <dbReference type="NCBI Taxonomy" id="872983"/>
    <lineage>
        <taxon>Bacteria</taxon>
        <taxon>Bacillati</taxon>
        <taxon>Mycoplasmatota</taxon>
        <taxon>Mycoplasmoidales</taxon>
        <taxon>Metamycoplasmataceae</taxon>
        <taxon>Metamycoplasma</taxon>
    </lineage>
</organism>
<keyword evidence="6 14" id="KW-1133">Transmembrane helix</keyword>
<keyword evidence="7" id="KW-0443">Lipid metabolism</keyword>
<protein>
    <recommendedName>
        <fullName evidence="11">CDP-diacylglycerol--glycerol-3-phosphate 3-phosphatidyltransferase</fullName>
        <ecNumber evidence="11">2.7.8.5</ecNumber>
    </recommendedName>
</protein>
<evidence type="ECO:0000256" key="2">
    <source>
        <dbReference type="ARBA" id="ARBA00010441"/>
    </source>
</evidence>
<evidence type="ECO:0000256" key="13">
    <source>
        <dbReference type="SAM" id="MobiDB-lite"/>
    </source>
</evidence>
<accession>A0ABY2Z055</accession>
<dbReference type="InterPro" id="IPR004570">
    <property type="entry name" value="Phosphatidylglycerol_P_synth"/>
</dbReference>
<evidence type="ECO:0000256" key="10">
    <source>
        <dbReference type="ARBA" id="ARBA00023264"/>
    </source>
</evidence>
<comment type="similarity">
    <text evidence="2 12">Belongs to the CDP-alcohol phosphatidyltransferase class-I family.</text>
</comment>
<dbReference type="PANTHER" id="PTHR14269">
    <property type="entry name" value="CDP-DIACYLGLYCEROL--GLYCEROL-3-PHOSPHATE 3-PHOSPHATIDYLTRANSFERASE-RELATED"/>
    <property type="match status" value="1"/>
</dbReference>
<dbReference type="InterPro" id="IPR050324">
    <property type="entry name" value="CDP-alcohol_PTase-I"/>
</dbReference>
<feature type="transmembrane region" description="Helical" evidence="14">
    <location>
        <begin position="118"/>
        <end position="139"/>
    </location>
</feature>
<keyword evidence="9" id="KW-0594">Phospholipid biosynthesis</keyword>
<reference evidence="15" key="1">
    <citation type="submission" date="2019-06" db="EMBL/GenBank/DDBJ databases">
        <title>Mycoplasma neophronis type strain whole genome sequence.</title>
        <authorList>
            <person name="Spergser J."/>
        </authorList>
    </citation>
    <scope>NUCLEOTIDE SEQUENCE [LARGE SCALE GENOMIC DNA]</scope>
    <source>
        <strain evidence="15">DSM 24097</strain>
    </source>
</reference>
<dbReference type="Proteomes" id="UP000316851">
    <property type="component" value="Unassembled WGS sequence"/>
</dbReference>
<dbReference type="Pfam" id="PF01066">
    <property type="entry name" value="CDP-OH_P_transf"/>
    <property type="match status" value="1"/>
</dbReference>